<dbReference type="EMBL" id="ML120288">
    <property type="protein sequence ID" value="RPA70538.1"/>
    <property type="molecule type" value="Genomic_DNA"/>
</dbReference>
<proteinExistence type="predicted"/>
<gene>
    <name evidence="2" type="ORF">BJ508DRAFT_337096</name>
</gene>
<reference evidence="2 3" key="1">
    <citation type="journal article" date="2018" name="Nat. Ecol. Evol.">
        <title>Pezizomycetes genomes reveal the molecular basis of ectomycorrhizal truffle lifestyle.</title>
        <authorList>
            <person name="Murat C."/>
            <person name="Payen T."/>
            <person name="Noel B."/>
            <person name="Kuo A."/>
            <person name="Morin E."/>
            <person name="Chen J."/>
            <person name="Kohler A."/>
            <person name="Krizsan K."/>
            <person name="Balestrini R."/>
            <person name="Da Silva C."/>
            <person name="Montanini B."/>
            <person name="Hainaut M."/>
            <person name="Levati E."/>
            <person name="Barry K.W."/>
            <person name="Belfiori B."/>
            <person name="Cichocki N."/>
            <person name="Clum A."/>
            <person name="Dockter R.B."/>
            <person name="Fauchery L."/>
            <person name="Guy J."/>
            <person name="Iotti M."/>
            <person name="Le Tacon F."/>
            <person name="Lindquist E.A."/>
            <person name="Lipzen A."/>
            <person name="Malagnac F."/>
            <person name="Mello A."/>
            <person name="Molinier V."/>
            <person name="Miyauchi S."/>
            <person name="Poulain J."/>
            <person name="Riccioni C."/>
            <person name="Rubini A."/>
            <person name="Sitrit Y."/>
            <person name="Splivallo R."/>
            <person name="Traeger S."/>
            <person name="Wang M."/>
            <person name="Zifcakova L."/>
            <person name="Wipf D."/>
            <person name="Zambonelli A."/>
            <person name="Paolocci F."/>
            <person name="Nowrousian M."/>
            <person name="Ottonello S."/>
            <person name="Baldrian P."/>
            <person name="Spatafora J.W."/>
            <person name="Henrissat B."/>
            <person name="Nagy L.G."/>
            <person name="Aury J.M."/>
            <person name="Wincker P."/>
            <person name="Grigoriev I.V."/>
            <person name="Bonfante P."/>
            <person name="Martin F.M."/>
        </authorList>
    </citation>
    <scope>NUCLEOTIDE SEQUENCE [LARGE SCALE GENOMIC DNA]</scope>
    <source>
        <strain evidence="2 3">RN42</strain>
    </source>
</reference>
<sequence length="183" mass="19781">MAFASPAAASSTSSPLSLVASPSPASSSMESSYPPSTGMSTSHTVPDRDSSVPPPPALQRVRPMRELVWSGKGTGVLCSRDPTFFAGGPMASCFEPFLHGGFNGNVARRCDFCGWDRLMVVRDGGDQCWFVTEEDGIIRTLMDNGYKVAVAGEWVSKKRKLDHLGGTFSVWEADIRWEVSNDQ</sequence>
<accession>A0A3N4HBC2</accession>
<evidence type="ECO:0000313" key="2">
    <source>
        <dbReference type="EMBL" id="RPA70538.1"/>
    </source>
</evidence>
<evidence type="ECO:0000313" key="3">
    <source>
        <dbReference type="Proteomes" id="UP000275078"/>
    </source>
</evidence>
<dbReference type="AlphaFoldDB" id="A0A3N4HBC2"/>
<keyword evidence="3" id="KW-1185">Reference proteome</keyword>
<feature type="region of interest" description="Disordered" evidence="1">
    <location>
        <begin position="1"/>
        <end position="61"/>
    </location>
</feature>
<dbReference type="Proteomes" id="UP000275078">
    <property type="component" value="Unassembled WGS sequence"/>
</dbReference>
<feature type="compositionally biased region" description="Low complexity" evidence="1">
    <location>
        <begin position="1"/>
        <end position="36"/>
    </location>
</feature>
<evidence type="ECO:0000256" key="1">
    <source>
        <dbReference type="SAM" id="MobiDB-lite"/>
    </source>
</evidence>
<organism evidence="2 3">
    <name type="scientific">Ascobolus immersus RN42</name>
    <dbReference type="NCBI Taxonomy" id="1160509"/>
    <lineage>
        <taxon>Eukaryota</taxon>
        <taxon>Fungi</taxon>
        <taxon>Dikarya</taxon>
        <taxon>Ascomycota</taxon>
        <taxon>Pezizomycotina</taxon>
        <taxon>Pezizomycetes</taxon>
        <taxon>Pezizales</taxon>
        <taxon>Ascobolaceae</taxon>
        <taxon>Ascobolus</taxon>
    </lineage>
</organism>
<name>A0A3N4HBC2_ASCIM</name>
<protein>
    <submittedName>
        <fullName evidence="2">Uncharacterized protein</fullName>
    </submittedName>
</protein>